<gene>
    <name evidence="2" type="ORF">FHS50_000103</name>
</gene>
<feature type="transmembrane region" description="Helical" evidence="1">
    <location>
        <begin position="81"/>
        <end position="105"/>
    </location>
</feature>
<evidence type="ECO:0000256" key="1">
    <source>
        <dbReference type="SAM" id="Phobius"/>
    </source>
</evidence>
<reference evidence="2 3" key="1">
    <citation type="submission" date="2020-08" db="EMBL/GenBank/DDBJ databases">
        <title>Genomic Encyclopedia of Type Strains, Phase IV (KMG-IV): sequencing the most valuable type-strain genomes for metagenomic binning, comparative biology and taxonomic classification.</title>
        <authorList>
            <person name="Goeker M."/>
        </authorList>
    </citation>
    <scope>NUCLEOTIDE SEQUENCE [LARGE SCALE GENOMIC DNA]</scope>
    <source>
        <strain evidence="2 3">DSM 24194</strain>
    </source>
</reference>
<keyword evidence="1" id="KW-0472">Membrane</keyword>
<sequence length="155" mass="16646">MLLAPPSADAIASVIELAVAPVFLLVAIGGFLNVCAGRLARIVDRARAMEPVILAARGAEHDQLVEEARLLDRRIRVVNSAITMAVLAAVFICLLVVLLFVTGLFQVDLASVIALLFIAAIIAVGSSFTIFLVETRLATRMVRVPSRLLFHEAED</sequence>
<dbReference type="Proteomes" id="UP000578569">
    <property type="component" value="Unassembled WGS sequence"/>
</dbReference>
<evidence type="ECO:0000313" key="2">
    <source>
        <dbReference type="EMBL" id="MBB3763080.1"/>
    </source>
</evidence>
<organism evidence="2 3">
    <name type="scientific">Sphingomicrobium lutaoense</name>
    <dbReference type="NCBI Taxonomy" id="515949"/>
    <lineage>
        <taxon>Bacteria</taxon>
        <taxon>Pseudomonadati</taxon>
        <taxon>Pseudomonadota</taxon>
        <taxon>Alphaproteobacteria</taxon>
        <taxon>Sphingomonadales</taxon>
        <taxon>Sphingomonadaceae</taxon>
        <taxon>Sphingomicrobium</taxon>
    </lineage>
</organism>
<dbReference type="AlphaFoldDB" id="A0A839YX74"/>
<dbReference type="EMBL" id="JACICF010000001">
    <property type="protein sequence ID" value="MBB3763080.1"/>
    <property type="molecule type" value="Genomic_DNA"/>
</dbReference>
<dbReference type="RefSeq" id="WP_183932408.1">
    <property type="nucleotide sequence ID" value="NZ_JACICF010000001.1"/>
</dbReference>
<evidence type="ECO:0000313" key="3">
    <source>
        <dbReference type="Proteomes" id="UP000578569"/>
    </source>
</evidence>
<proteinExistence type="predicted"/>
<evidence type="ECO:0008006" key="4">
    <source>
        <dbReference type="Google" id="ProtNLM"/>
    </source>
</evidence>
<comment type="caution">
    <text evidence="2">The sequence shown here is derived from an EMBL/GenBank/DDBJ whole genome shotgun (WGS) entry which is preliminary data.</text>
</comment>
<protein>
    <recommendedName>
        <fullName evidence="4">DUF2721 domain-containing protein</fullName>
    </recommendedName>
</protein>
<name>A0A839YX74_9SPHN</name>
<feature type="transmembrane region" description="Helical" evidence="1">
    <location>
        <begin position="20"/>
        <end position="40"/>
    </location>
</feature>
<keyword evidence="1" id="KW-1133">Transmembrane helix</keyword>
<keyword evidence="1" id="KW-0812">Transmembrane</keyword>
<feature type="transmembrane region" description="Helical" evidence="1">
    <location>
        <begin position="111"/>
        <end position="133"/>
    </location>
</feature>
<accession>A0A839YX74</accession>
<keyword evidence="3" id="KW-1185">Reference proteome</keyword>
<dbReference type="Pfam" id="PF11026">
    <property type="entry name" value="DUF2721"/>
    <property type="match status" value="1"/>
</dbReference>
<dbReference type="InterPro" id="IPR021279">
    <property type="entry name" value="DUF2721"/>
</dbReference>